<protein>
    <submittedName>
        <fullName evidence="2">Uncharacterized protein</fullName>
    </submittedName>
</protein>
<keyword evidence="3" id="KW-1185">Reference proteome</keyword>
<accession>A0A1H5X9I4</accession>
<evidence type="ECO:0000313" key="3">
    <source>
        <dbReference type="Proteomes" id="UP000185739"/>
    </source>
</evidence>
<dbReference type="EMBL" id="CP018839">
    <property type="protein sequence ID" value="APR04776.1"/>
    <property type="molecule type" value="Genomic_DNA"/>
</dbReference>
<dbReference type="AlphaFoldDB" id="A0A1H5X9I4"/>
<proteinExistence type="predicted"/>
<gene>
    <name evidence="2" type="ORF">Tchl_1929</name>
</gene>
<reference evidence="2 3" key="1">
    <citation type="submission" date="2016-12" db="EMBL/GenBank/DDBJ databases">
        <title>Complete genome sequence of Thauera chlorobenzoica, a Betaproteobacterium degrading haloaromatics anaerobically to CO2 and halides.</title>
        <authorList>
            <person name="Goris T."/>
            <person name="Mergelsberg M."/>
            <person name="Boll M."/>
        </authorList>
    </citation>
    <scope>NUCLEOTIDE SEQUENCE [LARGE SCALE GENOMIC DNA]</scope>
    <source>
        <strain evidence="2 3">3CB1</strain>
    </source>
</reference>
<name>A0A1H5X9I4_9RHOO</name>
<feature type="region of interest" description="Disordered" evidence="1">
    <location>
        <begin position="1"/>
        <end position="24"/>
    </location>
</feature>
<dbReference type="RefSeq" id="WP_075148207.1">
    <property type="nucleotide sequence ID" value="NZ_CP018839.1"/>
</dbReference>
<dbReference type="KEGG" id="tcl:Tchl_1929"/>
<evidence type="ECO:0000256" key="1">
    <source>
        <dbReference type="SAM" id="MobiDB-lite"/>
    </source>
</evidence>
<sequence length="87" mass="9557">MAPKTNAERQRDYRARQKAEGEGAHRLNTWLASGAHLALSRLAAHRGMTRRETLERLILAADRQAAAGLSDEAFEAYRLGGDGEAQP</sequence>
<dbReference type="Proteomes" id="UP000185739">
    <property type="component" value="Chromosome"/>
</dbReference>
<evidence type="ECO:0000313" key="2">
    <source>
        <dbReference type="EMBL" id="APR04776.1"/>
    </source>
</evidence>
<organism evidence="2 3">
    <name type="scientific">Thauera chlorobenzoica</name>
    <dbReference type="NCBI Taxonomy" id="96773"/>
    <lineage>
        <taxon>Bacteria</taxon>
        <taxon>Pseudomonadati</taxon>
        <taxon>Pseudomonadota</taxon>
        <taxon>Betaproteobacteria</taxon>
        <taxon>Rhodocyclales</taxon>
        <taxon>Zoogloeaceae</taxon>
        <taxon>Thauera</taxon>
    </lineage>
</organism>